<sequence>MRIKHKCTTMRSLNITRQPTQTKLSSFSSTSSLRVLPGPVFRASRSFRIKPRLLHSGPTPSPPPPKKRALVDIALIATGFFSIGATVLWLQSTRKKKIDDPLFGASQNREQFEIPIASHTGSPGAKKILTMLSTQEVNQLLKKYETTFSVDRVGNPVYRYDTNHVASNAPIEDDSLCAVMTRDQSDSDPKSFSKPSPKDMLFFGVFDGHSGWQTSKLLAEQLLPAVNRELYSVFRSEPEYVAAYLAKKLAQAHPDEKASNDGVREIKISKSIMEKIWNIVTWNNQHKRPVINNLDQDDDIVKLAIQNAFIKLDNQIVGRPLQMLSAYEAQRKSGDQSIPKAYGADVTPQQTASLQTLLPALSGSCALLAYIDTLRSKVHVACTGDSRAVMGVWDPKANQGKGKWKAQLLSEDQEGMNPREVERIRSEHPTEERENVIRRGRVLGGLQPTRAFGDARYKWPVGIQARLYEAFHPSGKARRDPDGYLTPPYVTAKPEVISTSIPTPNDTDRPVFVVLATDGLWDRLETAEVVGLVGRWIEMGGQHPSLLPSKQQVLGKKQVAVADQVEVICPPGGSTPTAHDPQSSSEQSFIFEDTNVATHLIRNALGGASREKVGALLSIPAPHSRRYRDDITVTVVFIDPERSSRSNASQAGDGVVGEGITKTKPELIGISKL</sequence>
<dbReference type="EMBL" id="PGCI01000381">
    <property type="protein sequence ID" value="PLW28012.1"/>
    <property type="molecule type" value="Genomic_DNA"/>
</dbReference>
<evidence type="ECO:0000313" key="4">
    <source>
        <dbReference type="EMBL" id="PLW28012.1"/>
    </source>
</evidence>
<dbReference type="Proteomes" id="UP000235392">
    <property type="component" value="Unassembled WGS sequence"/>
</dbReference>
<gene>
    <name evidence="3" type="ORF">PCANC_23448</name>
    <name evidence="4" type="ORF">PCASD_19812</name>
</gene>
<dbReference type="SUPFAM" id="SSF81606">
    <property type="entry name" value="PP2C-like"/>
    <property type="match status" value="1"/>
</dbReference>
<dbReference type="AlphaFoldDB" id="A0A2N5TRA0"/>
<feature type="transmembrane region" description="Helical" evidence="1">
    <location>
        <begin position="69"/>
        <end position="90"/>
    </location>
</feature>
<keyword evidence="5" id="KW-1185">Reference proteome</keyword>
<evidence type="ECO:0000256" key="1">
    <source>
        <dbReference type="SAM" id="Phobius"/>
    </source>
</evidence>
<name>A0A2N5TRA0_9BASI</name>
<dbReference type="Gene3D" id="3.60.40.10">
    <property type="entry name" value="PPM-type phosphatase domain"/>
    <property type="match status" value="1"/>
</dbReference>
<accession>A0A2N5TRA0</accession>
<protein>
    <recommendedName>
        <fullName evidence="2">PPM-type phosphatase domain-containing protein</fullName>
    </recommendedName>
</protein>
<dbReference type="InterPro" id="IPR001932">
    <property type="entry name" value="PPM-type_phosphatase-like_dom"/>
</dbReference>
<evidence type="ECO:0000313" key="5">
    <source>
        <dbReference type="Proteomes" id="UP000235388"/>
    </source>
</evidence>
<feature type="domain" description="PPM-type phosphatase" evidence="2">
    <location>
        <begin position="182"/>
        <end position="638"/>
    </location>
</feature>
<evidence type="ECO:0000259" key="2">
    <source>
        <dbReference type="PROSITE" id="PS51746"/>
    </source>
</evidence>
<evidence type="ECO:0000313" key="6">
    <source>
        <dbReference type="Proteomes" id="UP000235392"/>
    </source>
</evidence>
<dbReference type="GO" id="GO:0005739">
    <property type="term" value="C:mitochondrion"/>
    <property type="evidence" value="ECO:0007669"/>
    <property type="project" value="TreeGrafter"/>
</dbReference>
<keyword evidence="1" id="KW-1133">Transmembrane helix</keyword>
<dbReference type="GO" id="GO:0004741">
    <property type="term" value="F:[pyruvate dehydrogenase (acetyl-transferring)]-phosphatase activity"/>
    <property type="evidence" value="ECO:0007669"/>
    <property type="project" value="TreeGrafter"/>
</dbReference>
<dbReference type="PANTHER" id="PTHR13832:SF792">
    <property type="entry name" value="GM14286P"/>
    <property type="match status" value="1"/>
</dbReference>
<dbReference type="SMART" id="SM00332">
    <property type="entry name" value="PP2Cc"/>
    <property type="match status" value="1"/>
</dbReference>
<dbReference type="InterPro" id="IPR036457">
    <property type="entry name" value="PPM-type-like_dom_sf"/>
</dbReference>
<dbReference type="Proteomes" id="UP000235388">
    <property type="component" value="Unassembled WGS sequence"/>
</dbReference>
<comment type="caution">
    <text evidence="4">The sequence shown here is derived from an EMBL/GenBank/DDBJ whole genome shotgun (WGS) entry which is preliminary data.</text>
</comment>
<reference evidence="5 6" key="1">
    <citation type="submission" date="2017-11" db="EMBL/GenBank/DDBJ databases">
        <title>De novo assembly and phasing of dikaryotic genomes from two isolates of Puccinia coronata f. sp. avenae, the causal agent of oat crown rust.</title>
        <authorList>
            <person name="Miller M.E."/>
            <person name="Zhang Y."/>
            <person name="Omidvar V."/>
            <person name="Sperschneider J."/>
            <person name="Schwessinger B."/>
            <person name="Raley C."/>
            <person name="Palmer J.M."/>
            <person name="Garnica D."/>
            <person name="Upadhyaya N."/>
            <person name="Rathjen J."/>
            <person name="Taylor J.M."/>
            <person name="Park R.F."/>
            <person name="Dodds P.N."/>
            <person name="Hirsch C.D."/>
            <person name="Kianian S.F."/>
            <person name="Figueroa M."/>
        </authorList>
    </citation>
    <scope>NUCLEOTIDE SEQUENCE [LARGE SCALE GENOMIC DNA]</scope>
    <source>
        <strain evidence="3">12NC29</strain>
        <strain evidence="4">12SD80</strain>
    </source>
</reference>
<keyword evidence="1" id="KW-0472">Membrane</keyword>
<keyword evidence="1" id="KW-0812">Transmembrane</keyword>
<dbReference type="STRING" id="200324.A0A2N5TRA0"/>
<dbReference type="Pfam" id="PF00481">
    <property type="entry name" value="PP2C"/>
    <property type="match status" value="1"/>
</dbReference>
<dbReference type="CDD" id="cd00143">
    <property type="entry name" value="PP2Cc"/>
    <property type="match status" value="1"/>
</dbReference>
<dbReference type="EMBL" id="PGCJ01001196">
    <property type="protein sequence ID" value="PLW07870.1"/>
    <property type="molecule type" value="Genomic_DNA"/>
</dbReference>
<proteinExistence type="predicted"/>
<dbReference type="OrthoDB" id="420076at2759"/>
<organism evidence="4 6">
    <name type="scientific">Puccinia coronata f. sp. avenae</name>
    <dbReference type="NCBI Taxonomy" id="200324"/>
    <lineage>
        <taxon>Eukaryota</taxon>
        <taxon>Fungi</taxon>
        <taxon>Dikarya</taxon>
        <taxon>Basidiomycota</taxon>
        <taxon>Pucciniomycotina</taxon>
        <taxon>Pucciniomycetes</taxon>
        <taxon>Pucciniales</taxon>
        <taxon>Pucciniaceae</taxon>
        <taxon>Puccinia</taxon>
    </lineage>
</organism>
<evidence type="ECO:0000313" key="3">
    <source>
        <dbReference type="EMBL" id="PLW07870.1"/>
    </source>
</evidence>
<dbReference type="PROSITE" id="PS51746">
    <property type="entry name" value="PPM_2"/>
    <property type="match status" value="1"/>
</dbReference>
<dbReference type="InterPro" id="IPR015655">
    <property type="entry name" value="PP2C"/>
</dbReference>
<dbReference type="PANTHER" id="PTHR13832">
    <property type="entry name" value="PROTEIN PHOSPHATASE 2C"/>
    <property type="match status" value="1"/>
</dbReference>